<dbReference type="AlphaFoldDB" id="A0A1T8UGB3"/>
<dbReference type="EMBL" id="FVGW01000001">
    <property type="protein sequence ID" value="SKL39119.1"/>
    <property type="molecule type" value="Genomic_DNA"/>
</dbReference>
<dbReference type="Pfam" id="PF11662">
    <property type="entry name" value="DUF3263"/>
    <property type="match status" value="1"/>
</dbReference>
<gene>
    <name evidence="1" type="ORF">SAMEA2259716_00365</name>
</gene>
<evidence type="ECO:0000313" key="2">
    <source>
        <dbReference type="Proteomes" id="UP000190074"/>
    </source>
</evidence>
<name>A0A1T8UGB3_9MYCO</name>
<sequence length="68" mass="7999">MKVAEVLDFERIWWHAAGSKDEAIRSKFGLSPVRYYQQLNQILDGDDALKDDPITVNRLRRIRVVKTR</sequence>
<dbReference type="Proteomes" id="UP000190074">
    <property type="component" value="Unassembled WGS sequence"/>
</dbReference>
<dbReference type="InterPro" id="IPR021678">
    <property type="entry name" value="DUF3263"/>
</dbReference>
<reference evidence="1 2" key="1">
    <citation type="submission" date="2016-11" db="EMBL/GenBank/DDBJ databases">
        <authorList>
            <consortium name="Pathogen Informatics"/>
        </authorList>
    </citation>
    <scope>NUCLEOTIDE SEQUENCE [LARGE SCALE GENOMIC DNA]</scope>
    <source>
        <strain evidence="1 2">911</strain>
    </source>
</reference>
<dbReference type="RefSeq" id="WP_005137777.1">
    <property type="nucleotide sequence ID" value="NZ_CP021122.1"/>
</dbReference>
<proteinExistence type="predicted"/>
<evidence type="ECO:0000313" key="1">
    <source>
        <dbReference type="EMBL" id="SKL39119.1"/>
    </source>
</evidence>
<accession>A0A1T8UGB3</accession>
<organism evidence="1 2">
    <name type="scientific">Mycobacteroides abscessus subsp. massiliense</name>
    <dbReference type="NCBI Taxonomy" id="1962118"/>
    <lineage>
        <taxon>Bacteria</taxon>
        <taxon>Bacillati</taxon>
        <taxon>Actinomycetota</taxon>
        <taxon>Actinomycetes</taxon>
        <taxon>Mycobacteriales</taxon>
        <taxon>Mycobacteriaceae</taxon>
        <taxon>Mycobacteroides</taxon>
        <taxon>Mycobacteroides abscessus</taxon>
    </lineage>
</organism>
<protein>
    <submittedName>
        <fullName evidence="1">Fis family transcriptional regulator</fullName>
    </submittedName>
</protein>